<evidence type="ECO:0000313" key="7">
    <source>
        <dbReference type="EMBL" id="KAF8572213.1"/>
    </source>
</evidence>
<dbReference type="PROSITE" id="PS50011">
    <property type="entry name" value="PROTEIN_KINASE_DOM"/>
    <property type="match status" value="1"/>
</dbReference>
<dbReference type="InterPro" id="IPR050339">
    <property type="entry name" value="CC_SR_Kinase"/>
</dbReference>
<keyword evidence="4 5" id="KW-0067">ATP-binding</keyword>
<keyword evidence="3" id="KW-0418">Kinase</keyword>
<evidence type="ECO:0000259" key="6">
    <source>
        <dbReference type="PROSITE" id="PS50011"/>
    </source>
</evidence>
<dbReference type="InterPro" id="IPR017441">
    <property type="entry name" value="Protein_kinase_ATP_BS"/>
</dbReference>
<keyword evidence="1" id="KW-0808">Transferase</keyword>
<dbReference type="Proteomes" id="UP000699462">
    <property type="component" value="Unassembled WGS sequence"/>
</dbReference>
<dbReference type="EMBL" id="JTDF01000131">
    <property type="protein sequence ID" value="KAF8572213.1"/>
    <property type="molecule type" value="Genomic_DNA"/>
</dbReference>
<dbReference type="Gene3D" id="1.25.10.10">
    <property type="entry name" value="Leucine-rich Repeat Variant"/>
    <property type="match status" value="1"/>
</dbReference>
<evidence type="ECO:0000256" key="3">
    <source>
        <dbReference type="ARBA" id="ARBA00022777"/>
    </source>
</evidence>
<evidence type="ECO:0000256" key="1">
    <source>
        <dbReference type="ARBA" id="ARBA00022679"/>
    </source>
</evidence>
<organism evidence="7 8">
    <name type="scientific">Paragonimus westermani</name>
    <dbReference type="NCBI Taxonomy" id="34504"/>
    <lineage>
        <taxon>Eukaryota</taxon>
        <taxon>Metazoa</taxon>
        <taxon>Spiralia</taxon>
        <taxon>Lophotrochozoa</taxon>
        <taxon>Platyhelminthes</taxon>
        <taxon>Trematoda</taxon>
        <taxon>Digenea</taxon>
        <taxon>Plagiorchiida</taxon>
        <taxon>Troglotremata</taxon>
        <taxon>Troglotrematidae</taxon>
        <taxon>Paragonimus</taxon>
    </lineage>
</organism>
<dbReference type="InterPro" id="IPR011989">
    <property type="entry name" value="ARM-like"/>
</dbReference>
<dbReference type="Gene3D" id="3.30.200.20">
    <property type="entry name" value="Phosphorylase Kinase, domain 1"/>
    <property type="match status" value="1"/>
</dbReference>
<dbReference type="OrthoDB" id="248923at2759"/>
<evidence type="ECO:0000256" key="2">
    <source>
        <dbReference type="ARBA" id="ARBA00022741"/>
    </source>
</evidence>
<dbReference type="GO" id="GO:0005634">
    <property type="term" value="C:nucleus"/>
    <property type="evidence" value="ECO:0007669"/>
    <property type="project" value="TreeGrafter"/>
</dbReference>
<gene>
    <name evidence="7" type="ORF">P879_00995</name>
</gene>
<proteinExistence type="predicted"/>
<dbReference type="PANTHER" id="PTHR11042">
    <property type="entry name" value="EUKARYOTIC TRANSLATION INITIATION FACTOR 2-ALPHA KINASE EIF2-ALPHA KINASE -RELATED"/>
    <property type="match status" value="1"/>
</dbReference>
<evidence type="ECO:0000256" key="4">
    <source>
        <dbReference type="ARBA" id="ARBA00022840"/>
    </source>
</evidence>
<dbReference type="PROSITE" id="PS00107">
    <property type="entry name" value="PROTEIN_KINASE_ATP"/>
    <property type="match status" value="1"/>
</dbReference>
<dbReference type="GO" id="GO:0004672">
    <property type="term" value="F:protein kinase activity"/>
    <property type="evidence" value="ECO:0007669"/>
    <property type="project" value="InterPro"/>
</dbReference>
<dbReference type="InterPro" id="IPR000719">
    <property type="entry name" value="Prot_kinase_dom"/>
</dbReference>
<comment type="caution">
    <text evidence="7">The sequence shown here is derived from an EMBL/GenBank/DDBJ whole genome shotgun (WGS) entry which is preliminary data.</text>
</comment>
<keyword evidence="2 5" id="KW-0547">Nucleotide-binding</keyword>
<keyword evidence="8" id="KW-1185">Reference proteome</keyword>
<dbReference type="SUPFAM" id="SSF48371">
    <property type="entry name" value="ARM repeat"/>
    <property type="match status" value="1"/>
</dbReference>
<dbReference type="AlphaFoldDB" id="A0A8T0DWW7"/>
<sequence>MNEIGPEISVDLLMRFAVRHNEAEKSFALCLLEKLLENCEFRNNFITTPDSIPVLLTILAQFNSETLTGFSCEDWICRTGEGNSETAVLRTLLDSVCPMMDKRAILPANVYAAAALARICAESGVPDKIRAHGGIPILLSCLRELTVKDFLEYTARKSDRTQTMDRLPPEPIGSDTDSLHVKRISQLALSSAVCGTLGELASEEFTAQLIVRGNGVHLIGSQLLLAVRKVPQSTVMSNDDALYKNESCNRVEKPGNFDKPKGLSVMDPENRPQFSGTGNLLRLYRFERSRRLIKSLLPASLLAELVELEGIRRDMKDYYSLLDRFERLTVDERCRLMDGVSACDLDKPPTHLIRDYAILELLGSGAFGQVYKARKNIGTPSQTVYAIKEINTTQANFGRNTQERQKNVNRLLNEVNIIKQQLRHPNIVRYYKTFIHGKITIFQSVYLDVHVLPANAIG</sequence>
<dbReference type="InterPro" id="IPR011009">
    <property type="entry name" value="Kinase-like_dom_sf"/>
</dbReference>
<evidence type="ECO:0000313" key="8">
    <source>
        <dbReference type="Proteomes" id="UP000699462"/>
    </source>
</evidence>
<feature type="binding site" evidence="5">
    <location>
        <position position="388"/>
    </location>
    <ligand>
        <name>ATP</name>
        <dbReference type="ChEBI" id="CHEBI:30616"/>
    </ligand>
</feature>
<name>A0A8T0DWW7_9TREM</name>
<accession>A0A8T0DWW7</accession>
<dbReference type="SUPFAM" id="SSF56112">
    <property type="entry name" value="Protein kinase-like (PK-like)"/>
    <property type="match status" value="1"/>
</dbReference>
<dbReference type="InterPro" id="IPR016024">
    <property type="entry name" value="ARM-type_fold"/>
</dbReference>
<protein>
    <recommendedName>
        <fullName evidence="6">Protein kinase domain-containing protein</fullName>
    </recommendedName>
</protein>
<feature type="domain" description="Protein kinase" evidence="6">
    <location>
        <begin position="356"/>
        <end position="458"/>
    </location>
</feature>
<dbReference type="Pfam" id="PF00069">
    <property type="entry name" value="Pkinase"/>
    <property type="match status" value="1"/>
</dbReference>
<dbReference type="GO" id="GO:0005737">
    <property type="term" value="C:cytoplasm"/>
    <property type="evidence" value="ECO:0007669"/>
    <property type="project" value="TreeGrafter"/>
</dbReference>
<dbReference type="GO" id="GO:0005524">
    <property type="term" value="F:ATP binding"/>
    <property type="evidence" value="ECO:0007669"/>
    <property type="project" value="UniProtKB-UniRule"/>
</dbReference>
<reference evidence="7 8" key="1">
    <citation type="submission" date="2019-07" db="EMBL/GenBank/DDBJ databases">
        <title>Annotation for the trematode Paragonimus westermani.</title>
        <authorList>
            <person name="Choi Y.-J."/>
        </authorList>
    </citation>
    <scope>NUCLEOTIDE SEQUENCE [LARGE SCALE GENOMIC DNA]</scope>
    <source>
        <strain evidence="7">180907_Pwestermani</strain>
    </source>
</reference>
<evidence type="ECO:0000256" key="5">
    <source>
        <dbReference type="PROSITE-ProRule" id="PRU10141"/>
    </source>
</evidence>